<dbReference type="Proteomes" id="UP000617979">
    <property type="component" value="Unassembled WGS sequence"/>
</dbReference>
<evidence type="ECO:0000313" key="1">
    <source>
        <dbReference type="EMBL" id="GGA41451.1"/>
    </source>
</evidence>
<reference evidence="2" key="1">
    <citation type="journal article" date="2019" name="Int. J. Syst. Evol. Microbiol.">
        <title>The Global Catalogue of Microorganisms (GCM) 10K type strain sequencing project: providing services to taxonomists for standard genome sequencing and annotation.</title>
        <authorList>
            <consortium name="The Broad Institute Genomics Platform"/>
            <consortium name="The Broad Institute Genome Sequencing Center for Infectious Disease"/>
            <person name="Wu L."/>
            <person name="Ma J."/>
        </authorList>
    </citation>
    <scope>NUCLEOTIDE SEQUENCE [LARGE SCALE GENOMIC DNA]</scope>
    <source>
        <strain evidence="2">CGMCC 1.12404</strain>
    </source>
</reference>
<protein>
    <submittedName>
        <fullName evidence="1">Uncharacterized protein</fullName>
    </submittedName>
</protein>
<sequence length="59" mass="7013">MTWGGIGTAYLDWRYPDNGRFLHIPSPLLTIRDIIHFCNLKVKLRRMRGKCAERLERAR</sequence>
<proteinExistence type="predicted"/>
<evidence type="ECO:0000313" key="2">
    <source>
        <dbReference type="Proteomes" id="UP000617979"/>
    </source>
</evidence>
<comment type="caution">
    <text evidence="1">The sequence shown here is derived from an EMBL/GenBank/DDBJ whole genome shotgun (WGS) entry which is preliminary data.</text>
</comment>
<accession>A0ABQ1GDC7</accession>
<organism evidence="1 2">
    <name type="scientific">Kroppenstedtia guangzhouensis</name>
    <dbReference type="NCBI Taxonomy" id="1274356"/>
    <lineage>
        <taxon>Bacteria</taxon>
        <taxon>Bacillati</taxon>
        <taxon>Bacillota</taxon>
        <taxon>Bacilli</taxon>
        <taxon>Bacillales</taxon>
        <taxon>Thermoactinomycetaceae</taxon>
        <taxon>Kroppenstedtia</taxon>
    </lineage>
</organism>
<keyword evidence="2" id="KW-1185">Reference proteome</keyword>
<name>A0ABQ1GDC7_9BACL</name>
<gene>
    <name evidence="1" type="ORF">GCM10007416_13070</name>
</gene>
<dbReference type="EMBL" id="BMEX01000003">
    <property type="protein sequence ID" value="GGA41451.1"/>
    <property type="molecule type" value="Genomic_DNA"/>
</dbReference>